<dbReference type="GO" id="GO:0003700">
    <property type="term" value="F:DNA-binding transcription factor activity"/>
    <property type="evidence" value="ECO:0007669"/>
    <property type="project" value="TreeGrafter"/>
</dbReference>
<dbReference type="EMBL" id="PVXO01000064">
    <property type="protein sequence ID" value="PRR77403.1"/>
    <property type="molecule type" value="Genomic_DNA"/>
</dbReference>
<dbReference type="InterPro" id="IPR036390">
    <property type="entry name" value="WH_DNA-bd_sf"/>
</dbReference>
<dbReference type="SUPFAM" id="SSF46785">
    <property type="entry name" value="Winged helix' DNA-binding domain"/>
    <property type="match status" value="1"/>
</dbReference>
<dbReference type="PANTHER" id="PTHR33221:SF9">
    <property type="entry name" value="RRF2 FAMILY PROTEIN"/>
    <property type="match status" value="1"/>
</dbReference>
<dbReference type="RefSeq" id="WP_106064366.1">
    <property type="nucleotide sequence ID" value="NZ_PVXO01000064.1"/>
</dbReference>
<gene>
    <name evidence="1" type="primary">cymR_2</name>
    <name evidence="1" type="ORF">CLLI_23160</name>
</gene>
<reference evidence="1 2" key="1">
    <citation type="submission" date="2018-03" db="EMBL/GenBank/DDBJ databases">
        <title>Genome sequence of Clostridium liquoris DSM 100320.</title>
        <authorList>
            <person name="Poehlein A."/>
            <person name="Daniel R."/>
        </authorList>
    </citation>
    <scope>NUCLEOTIDE SEQUENCE [LARGE SCALE GENOMIC DNA]</scope>
    <source>
        <strain evidence="1 2">DSM 100320</strain>
    </source>
</reference>
<dbReference type="InterPro" id="IPR000944">
    <property type="entry name" value="Tscrpt_reg_Rrf2"/>
</dbReference>
<dbReference type="OrthoDB" id="9808360at2"/>
<dbReference type="Proteomes" id="UP000239706">
    <property type="component" value="Unassembled WGS sequence"/>
</dbReference>
<organism evidence="1 2">
    <name type="scientific">Clostridium liquoris</name>
    <dbReference type="NCBI Taxonomy" id="1289519"/>
    <lineage>
        <taxon>Bacteria</taxon>
        <taxon>Bacillati</taxon>
        <taxon>Bacillota</taxon>
        <taxon>Clostridia</taxon>
        <taxon>Eubacteriales</taxon>
        <taxon>Clostridiaceae</taxon>
        <taxon>Clostridium</taxon>
    </lineage>
</organism>
<dbReference type="PANTHER" id="PTHR33221">
    <property type="entry name" value="WINGED HELIX-TURN-HELIX TRANSCRIPTIONAL REGULATOR, RRF2 FAMILY"/>
    <property type="match status" value="1"/>
</dbReference>
<dbReference type="Gene3D" id="1.10.10.10">
    <property type="entry name" value="Winged helix-like DNA-binding domain superfamily/Winged helix DNA-binding domain"/>
    <property type="match status" value="1"/>
</dbReference>
<dbReference type="NCBIfam" id="TIGR00738">
    <property type="entry name" value="rrf2_super"/>
    <property type="match status" value="1"/>
</dbReference>
<dbReference type="InterPro" id="IPR036388">
    <property type="entry name" value="WH-like_DNA-bd_sf"/>
</dbReference>
<sequence>MQFSIGVEYALHCLLYMVDIPPGKSVGIKDLATYQGVSETYLSKVYTKLRKSCIVKSIPGVNGGYALARNPEDITFWDIIEAVEGSSPLFQCVEIRQNELLLDKDNLPDTYTKCPCLVKAVMWEAEEQMRQYLRNKTLAWLHEQVRNKIPEEHSKATIEWFNNTKSR</sequence>
<proteinExistence type="predicted"/>
<dbReference type="GO" id="GO:0005829">
    <property type="term" value="C:cytosol"/>
    <property type="evidence" value="ECO:0007669"/>
    <property type="project" value="TreeGrafter"/>
</dbReference>
<dbReference type="Pfam" id="PF02082">
    <property type="entry name" value="Rrf2"/>
    <property type="match status" value="1"/>
</dbReference>
<keyword evidence="2" id="KW-1185">Reference proteome</keyword>
<protein>
    <submittedName>
        <fullName evidence="1">HTH-type transcriptional regulator CymR</fullName>
    </submittedName>
</protein>
<accession>A0A2T0B192</accession>
<evidence type="ECO:0000313" key="1">
    <source>
        <dbReference type="EMBL" id="PRR77403.1"/>
    </source>
</evidence>
<dbReference type="AlphaFoldDB" id="A0A2T0B192"/>
<comment type="caution">
    <text evidence="1">The sequence shown here is derived from an EMBL/GenBank/DDBJ whole genome shotgun (WGS) entry which is preliminary data.</text>
</comment>
<name>A0A2T0B192_9CLOT</name>
<dbReference type="PROSITE" id="PS51197">
    <property type="entry name" value="HTH_RRF2_2"/>
    <property type="match status" value="1"/>
</dbReference>
<evidence type="ECO:0000313" key="2">
    <source>
        <dbReference type="Proteomes" id="UP000239706"/>
    </source>
</evidence>